<evidence type="ECO:0000256" key="3">
    <source>
        <dbReference type="SAM" id="MobiDB-lite"/>
    </source>
</evidence>
<dbReference type="Proteomes" id="UP001642360">
    <property type="component" value="Unassembled WGS sequence"/>
</dbReference>
<dbReference type="SMART" id="SM00358">
    <property type="entry name" value="DSRM"/>
    <property type="match status" value="1"/>
</dbReference>
<gene>
    <name evidence="5" type="ORF">ILEXP_LOCUS32680</name>
</gene>
<proteinExistence type="predicted"/>
<feature type="region of interest" description="Disordered" evidence="3">
    <location>
        <begin position="128"/>
        <end position="171"/>
    </location>
</feature>
<feature type="domain" description="DRBM" evidence="4">
    <location>
        <begin position="22"/>
        <end position="92"/>
    </location>
</feature>
<dbReference type="InterPro" id="IPR014720">
    <property type="entry name" value="dsRBD_dom"/>
</dbReference>
<organism evidence="5 6">
    <name type="scientific">Ilex paraguariensis</name>
    <name type="common">yerba mate</name>
    <dbReference type="NCBI Taxonomy" id="185542"/>
    <lineage>
        <taxon>Eukaryota</taxon>
        <taxon>Viridiplantae</taxon>
        <taxon>Streptophyta</taxon>
        <taxon>Embryophyta</taxon>
        <taxon>Tracheophyta</taxon>
        <taxon>Spermatophyta</taxon>
        <taxon>Magnoliopsida</taxon>
        <taxon>eudicotyledons</taxon>
        <taxon>Gunneridae</taxon>
        <taxon>Pentapetalae</taxon>
        <taxon>asterids</taxon>
        <taxon>campanulids</taxon>
        <taxon>Aquifoliales</taxon>
        <taxon>Aquifoliaceae</taxon>
        <taxon>Ilex</taxon>
    </lineage>
</organism>
<evidence type="ECO:0000313" key="5">
    <source>
        <dbReference type="EMBL" id="CAK9163629.1"/>
    </source>
</evidence>
<protein>
    <recommendedName>
        <fullName evidence="4">DRBM domain-containing protein</fullName>
    </recommendedName>
</protein>
<dbReference type="Gene3D" id="3.30.160.20">
    <property type="match status" value="1"/>
</dbReference>
<name>A0ABC8T822_9AQUA</name>
<evidence type="ECO:0000313" key="6">
    <source>
        <dbReference type="Proteomes" id="UP001642360"/>
    </source>
</evidence>
<dbReference type="GO" id="GO:0003723">
    <property type="term" value="F:RNA binding"/>
    <property type="evidence" value="ECO:0007669"/>
    <property type="project" value="UniProtKB-UniRule"/>
</dbReference>
<dbReference type="PANTHER" id="PTHR11207">
    <property type="entry name" value="RIBONUCLEASE III"/>
    <property type="match status" value="1"/>
</dbReference>
<evidence type="ECO:0000256" key="2">
    <source>
        <dbReference type="PROSITE-ProRule" id="PRU00266"/>
    </source>
</evidence>
<dbReference type="PANTHER" id="PTHR11207:SF1">
    <property type="entry name" value="DOUBLE-STRANDED RNA-BINDING PROTEIN 1"/>
    <property type="match status" value="1"/>
</dbReference>
<dbReference type="PROSITE" id="PS50137">
    <property type="entry name" value="DS_RBD"/>
    <property type="match status" value="1"/>
</dbReference>
<dbReference type="EMBL" id="CAUOFW020004058">
    <property type="protein sequence ID" value="CAK9163629.1"/>
    <property type="molecule type" value="Genomic_DNA"/>
</dbReference>
<comment type="caution">
    <text evidence="5">The sequence shown here is derived from an EMBL/GenBank/DDBJ whole genome shotgun (WGS) entry which is preliminary data.</text>
</comment>
<reference evidence="5 6" key="1">
    <citation type="submission" date="2024-02" db="EMBL/GenBank/DDBJ databases">
        <authorList>
            <person name="Vignale AGUSTIN F."/>
            <person name="Sosa J E."/>
            <person name="Modenutti C."/>
        </authorList>
    </citation>
    <scope>NUCLEOTIDE SEQUENCE [LARGE SCALE GENOMIC DNA]</scope>
</reference>
<keyword evidence="1 2" id="KW-0694">RNA-binding</keyword>
<dbReference type="AlphaFoldDB" id="A0ABC8T822"/>
<keyword evidence="6" id="KW-1185">Reference proteome</keyword>
<accession>A0ABC8T822</accession>
<dbReference type="SUPFAM" id="SSF54768">
    <property type="entry name" value="dsRNA-binding domain-like"/>
    <property type="match status" value="1"/>
</dbReference>
<dbReference type="Pfam" id="PF00035">
    <property type="entry name" value="dsrm"/>
    <property type="match status" value="1"/>
</dbReference>
<evidence type="ECO:0000256" key="1">
    <source>
        <dbReference type="ARBA" id="ARBA00022884"/>
    </source>
</evidence>
<evidence type="ECO:0000259" key="4">
    <source>
        <dbReference type="PROSITE" id="PS50137"/>
    </source>
</evidence>
<feature type="compositionally biased region" description="Basic residues" evidence="3">
    <location>
        <begin position="129"/>
        <end position="145"/>
    </location>
</feature>
<sequence>MELANSEGTTECISQPVHETGLCKNLLQEYAQKMNYAIPAYECHKDEKTAGRVPLFSCTIEIGGITYIGAAARTKKEAELKAARTALLAIQSTGSNEKSSGNSGYTVIPCKKRVTDFSVNLQETVAALKPKKSHFKKKPQKKRHSGPGGYHAQRGNMGSLDVNGDSEARPEVGKTDAFGVQVTDSVFSPMEATKNFQDERSFNGDIDDVLVPYKNGDAKDVHLKALNFSPIEVGTNNPGINSMISGGDLTCLVKEVNKIPGVGQVASIVNNSTMGQGEVPSGINGLNERAYGTDAGQTKERIMEA</sequence>